<gene>
    <name evidence="2" type="ORF">GPX89_29840</name>
</gene>
<dbReference type="InterPro" id="IPR029068">
    <property type="entry name" value="Glyas_Bleomycin-R_OHBP_Dase"/>
</dbReference>
<dbReference type="EMBL" id="WRPP01000006">
    <property type="protein sequence ID" value="MVU81431.1"/>
    <property type="molecule type" value="Genomic_DNA"/>
</dbReference>
<protein>
    <submittedName>
        <fullName evidence="2">VOC family protein</fullName>
    </submittedName>
</protein>
<dbReference type="Gene3D" id="3.10.180.10">
    <property type="entry name" value="2,3-Dihydroxybiphenyl 1,2-Dioxygenase, domain 1"/>
    <property type="match status" value="1"/>
</dbReference>
<dbReference type="PROSITE" id="PS51819">
    <property type="entry name" value="VOC"/>
    <property type="match status" value="1"/>
</dbReference>
<name>A0A7K1V4L3_9NOCA</name>
<evidence type="ECO:0000313" key="2">
    <source>
        <dbReference type="EMBL" id="MVU81431.1"/>
    </source>
</evidence>
<sequence>MGIASGPVFQVAWVVTDLEAAEKEFGARYGVENWVRIPGIHFAPETCRFRGAPADFTIDSSMGYAGGQQVELITPVTGESLYTEALAQGGPGLHHIAWVPDDFDAAVAELRASGVEILQHGVFAEVGMESVYYSGGPLGSFVELLRLSPQVRGMFDGMVPEGYRNPWHAR</sequence>
<dbReference type="AlphaFoldDB" id="A0A7K1V4L3"/>
<accession>A0A7K1V4L3</accession>
<comment type="caution">
    <text evidence="2">The sequence shown here is derived from an EMBL/GenBank/DDBJ whole genome shotgun (WGS) entry which is preliminary data.</text>
</comment>
<organism evidence="2 3">
    <name type="scientific">Nocardia terrae</name>
    <dbReference type="NCBI Taxonomy" id="2675851"/>
    <lineage>
        <taxon>Bacteria</taxon>
        <taxon>Bacillati</taxon>
        <taxon>Actinomycetota</taxon>
        <taxon>Actinomycetes</taxon>
        <taxon>Mycobacteriales</taxon>
        <taxon>Nocardiaceae</taxon>
        <taxon>Nocardia</taxon>
    </lineage>
</organism>
<evidence type="ECO:0000313" key="3">
    <source>
        <dbReference type="Proteomes" id="UP000466794"/>
    </source>
</evidence>
<dbReference type="RefSeq" id="WP_157391011.1">
    <property type="nucleotide sequence ID" value="NZ_WRPP01000006.1"/>
</dbReference>
<keyword evidence="3" id="KW-1185">Reference proteome</keyword>
<dbReference type="Pfam" id="PF13669">
    <property type="entry name" value="Glyoxalase_4"/>
    <property type="match status" value="1"/>
</dbReference>
<reference evidence="2 3" key="1">
    <citation type="submission" date="2019-12" db="EMBL/GenBank/DDBJ databases">
        <title>Nocardia sp. nov. ET3-3 isolated from soil.</title>
        <authorList>
            <person name="Kanchanasin P."/>
            <person name="Tanasupawat S."/>
            <person name="Yuki M."/>
            <person name="Kudo T."/>
        </authorList>
    </citation>
    <scope>NUCLEOTIDE SEQUENCE [LARGE SCALE GENOMIC DNA]</scope>
    <source>
        <strain evidence="2 3">ET3-3</strain>
    </source>
</reference>
<dbReference type="InterPro" id="IPR037523">
    <property type="entry name" value="VOC_core"/>
</dbReference>
<dbReference type="Proteomes" id="UP000466794">
    <property type="component" value="Unassembled WGS sequence"/>
</dbReference>
<feature type="domain" description="VOC" evidence="1">
    <location>
        <begin position="7"/>
        <end position="147"/>
    </location>
</feature>
<proteinExistence type="predicted"/>
<evidence type="ECO:0000259" key="1">
    <source>
        <dbReference type="PROSITE" id="PS51819"/>
    </source>
</evidence>
<dbReference type="SUPFAM" id="SSF54593">
    <property type="entry name" value="Glyoxalase/Bleomycin resistance protein/Dihydroxybiphenyl dioxygenase"/>
    <property type="match status" value="1"/>
</dbReference>